<dbReference type="InterPro" id="IPR003593">
    <property type="entry name" value="AAA+_ATPase"/>
</dbReference>
<sequence>MMAERERVIEVRDLKTAFGKTVIHEDLDLDVYRGEILGIVGASGGGKSVLLNTMLGLQRPVSGSVIVDGQDIFNSPDRQWLASNMGVMFQNGALFSSLTLQENVEAPFLEHTEIRGKFLSRLAQMKISLVGLANDAAYKRSAELSGGMRKRAGVARALALDPKLLFLDEPTAGLDPLAAAEFDDLIVSLRDALELTVVMVTHDLDSLFQISDRVAVLADKRIVASDAVEKLRDSEDEWTRSYFQSRRARRFNSGGD</sequence>
<dbReference type="PROSITE" id="PS00211">
    <property type="entry name" value="ABC_TRANSPORTER_1"/>
    <property type="match status" value="1"/>
</dbReference>
<proteinExistence type="predicted"/>
<dbReference type="PANTHER" id="PTHR43023:SF3">
    <property type="entry name" value="PROTEIN TRIGALACTOSYLDIACYLGLYCEROL 3, CHLOROPLASTIC"/>
    <property type="match status" value="1"/>
</dbReference>
<keyword evidence="2" id="KW-0547">Nucleotide-binding</keyword>
<dbReference type="InterPro" id="IPR017871">
    <property type="entry name" value="ABC_transporter-like_CS"/>
</dbReference>
<organism evidence="5 6">
    <name type="scientific">Sphingobium fuliginis (strain ATCC 27551)</name>
    <dbReference type="NCBI Taxonomy" id="336203"/>
    <lineage>
        <taxon>Bacteria</taxon>
        <taxon>Pseudomonadati</taxon>
        <taxon>Pseudomonadota</taxon>
        <taxon>Alphaproteobacteria</taxon>
        <taxon>Sphingomonadales</taxon>
        <taxon>Sphingomonadaceae</taxon>
        <taxon>Sphingobium</taxon>
    </lineage>
</organism>
<keyword evidence="3 5" id="KW-0067">ATP-binding</keyword>
<dbReference type="InterPro" id="IPR003439">
    <property type="entry name" value="ABC_transporter-like_ATP-bd"/>
</dbReference>
<feature type="domain" description="ABC transporter" evidence="4">
    <location>
        <begin position="9"/>
        <end position="244"/>
    </location>
</feature>
<keyword evidence="1" id="KW-0813">Transport</keyword>
<dbReference type="AlphaFoldDB" id="A0A292ZPB0"/>
<protein>
    <submittedName>
        <fullName evidence="5">Methionine ABC transporter ATP-binding protein</fullName>
    </submittedName>
</protein>
<dbReference type="Proteomes" id="UP000221538">
    <property type="component" value="Unassembled WGS sequence"/>
</dbReference>
<dbReference type="SMART" id="SM00382">
    <property type="entry name" value="AAA"/>
    <property type="match status" value="1"/>
</dbReference>
<dbReference type="EMBL" id="BEWI01000034">
    <property type="protein sequence ID" value="GAY24743.1"/>
    <property type="molecule type" value="Genomic_DNA"/>
</dbReference>
<accession>A0A292ZPB0</accession>
<comment type="caution">
    <text evidence="5">The sequence shown here is derived from an EMBL/GenBank/DDBJ whole genome shotgun (WGS) entry which is preliminary data.</text>
</comment>
<dbReference type="GO" id="GO:0005524">
    <property type="term" value="F:ATP binding"/>
    <property type="evidence" value="ECO:0007669"/>
    <property type="project" value="UniProtKB-KW"/>
</dbReference>
<dbReference type="GO" id="GO:0016887">
    <property type="term" value="F:ATP hydrolysis activity"/>
    <property type="evidence" value="ECO:0007669"/>
    <property type="project" value="InterPro"/>
</dbReference>
<name>A0A292ZPB0_SPHSA</name>
<reference evidence="5 6" key="1">
    <citation type="journal article" date="2013" name="Biodegradation">
        <title>Occurrence of 4-tert-butylphenol (4-t-BP) biodegradation in an aquatic sample caused by the presence of Spirodela polyrrhiza and isolation of a 4-t-BP-utilizing bacterium.</title>
        <authorList>
            <person name="Ogata Y."/>
            <person name="Toyama T."/>
            <person name="Yu N."/>
            <person name="Wang X."/>
            <person name="Sei K."/>
            <person name="Ike M."/>
        </authorList>
    </citation>
    <scope>NUCLEOTIDE SEQUENCE [LARGE SCALE GENOMIC DNA]</scope>
    <source>
        <strain evidence="5 6">OMI</strain>
    </source>
</reference>
<gene>
    <name evidence="5" type="ORF">SFOMI_5328</name>
</gene>
<dbReference type="PROSITE" id="PS50893">
    <property type="entry name" value="ABC_TRANSPORTER_2"/>
    <property type="match status" value="1"/>
</dbReference>
<dbReference type="PANTHER" id="PTHR43023">
    <property type="entry name" value="PROTEIN TRIGALACTOSYLDIACYLGLYCEROL 3, CHLOROPLASTIC"/>
    <property type="match status" value="1"/>
</dbReference>
<evidence type="ECO:0000259" key="4">
    <source>
        <dbReference type="PROSITE" id="PS50893"/>
    </source>
</evidence>
<evidence type="ECO:0000256" key="1">
    <source>
        <dbReference type="ARBA" id="ARBA00022448"/>
    </source>
</evidence>
<dbReference type="Gene3D" id="3.40.50.300">
    <property type="entry name" value="P-loop containing nucleotide triphosphate hydrolases"/>
    <property type="match status" value="1"/>
</dbReference>
<dbReference type="SUPFAM" id="SSF52540">
    <property type="entry name" value="P-loop containing nucleoside triphosphate hydrolases"/>
    <property type="match status" value="1"/>
</dbReference>
<dbReference type="Pfam" id="PF00005">
    <property type="entry name" value="ABC_tran"/>
    <property type="match status" value="1"/>
</dbReference>
<evidence type="ECO:0000256" key="2">
    <source>
        <dbReference type="ARBA" id="ARBA00022741"/>
    </source>
</evidence>
<dbReference type="InterPro" id="IPR027417">
    <property type="entry name" value="P-loop_NTPase"/>
</dbReference>
<reference evidence="5 6" key="2">
    <citation type="journal article" date="2013" name="Environ. Sci. Technol.">
        <title>The 4-tert-butylphenol-utilizing bacterium Sphingobium fuliginis OMI can degrade bisphenols via phenolic ring hydroxylation and meta-cleavage pathway.</title>
        <authorList>
            <person name="Ogata Y."/>
            <person name="Goda S."/>
            <person name="Toyama T."/>
            <person name="Sei K."/>
            <person name="Ike M."/>
        </authorList>
    </citation>
    <scope>NUCLEOTIDE SEQUENCE [LARGE SCALE GENOMIC DNA]</scope>
    <source>
        <strain evidence="5 6">OMI</strain>
    </source>
</reference>
<evidence type="ECO:0000256" key="3">
    <source>
        <dbReference type="ARBA" id="ARBA00022840"/>
    </source>
</evidence>
<evidence type="ECO:0000313" key="5">
    <source>
        <dbReference type="EMBL" id="GAY24743.1"/>
    </source>
</evidence>
<evidence type="ECO:0000313" key="6">
    <source>
        <dbReference type="Proteomes" id="UP000221538"/>
    </source>
</evidence>